<dbReference type="PANTHER" id="PTHR42913:SF3">
    <property type="entry name" value="64 KDA MITOCHONDRIAL NADH DEHYDROGENASE (EUROFUNG)"/>
    <property type="match status" value="1"/>
</dbReference>
<evidence type="ECO:0000256" key="3">
    <source>
        <dbReference type="ARBA" id="ARBA00022630"/>
    </source>
</evidence>
<dbReference type="PANTHER" id="PTHR42913">
    <property type="entry name" value="APOPTOSIS-INDUCING FACTOR 1"/>
    <property type="match status" value="1"/>
</dbReference>
<proteinExistence type="inferred from homology"/>
<dbReference type="Proteomes" id="UP000177682">
    <property type="component" value="Unassembled WGS sequence"/>
</dbReference>
<dbReference type="AlphaFoldDB" id="A0A1F5PJZ0"/>
<accession>A0A1F5PJZ0</accession>
<keyword evidence="5" id="KW-0560">Oxidoreductase</keyword>
<comment type="caution">
    <text evidence="8">The sequence shown here is derived from an EMBL/GenBank/DDBJ whole genome shotgun (WGS) entry which is preliminary data.</text>
</comment>
<keyword evidence="6" id="KW-1133">Transmembrane helix</keyword>
<evidence type="ECO:0000256" key="2">
    <source>
        <dbReference type="ARBA" id="ARBA00005272"/>
    </source>
</evidence>
<evidence type="ECO:0000313" key="9">
    <source>
        <dbReference type="Proteomes" id="UP000177682"/>
    </source>
</evidence>
<dbReference type="PRINTS" id="PR00368">
    <property type="entry name" value="FADPNR"/>
</dbReference>
<dbReference type="InterPro" id="IPR036188">
    <property type="entry name" value="FAD/NAD-bd_sf"/>
</dbReference>
<evidence type="ECO:0000256" key="5">
    <source>
        <dbReference type="ARBA" id="ARBA00023002"/>
    </source>
</evidence>
<sequence>MKHKTIEEKKNIVILGGGFAGIRAALDLNNYLHDNSDYQIILVDRKDYQCYHPGLYEAATTEHGLVEVRRVKRTVAISLAQIFYKTKVKVFKAYIDRIALADGKVITDSRILSFDYLVVAMGSIADFYDIPGLDKHGYPLKNLDEAIMIRNRIEEIVIKKDRAQFVIGGGGFAGTELAGELHNLLKHECEDHGKKLENFKIIIVEGGMSFLGGLSEKVAKMVGERLTGMGVETRFSSLITEAAADHIIINMKDRINSDLLIWTGGVRSIRLPVDPPAGGDLAADKKDRIITTDFLNLKHSPNIFIAGDNLCFTDPATKKSNAQTGQEAVRHGALVAKNIFRLIKGRPLLPYSVGPTRFVIPVSGKYAILYTPNLLVVGFWGWLIRKGADLRYFWSVLPLWTALKYWLFENKIFMKND</sequence>
<comment type="cofactor">
    <cofactor evidence="1">
        <name>FAD</name>
        <dbReference type="ChEBI" id="CHEBI:57692"/>
    </cofactor>
</comment>
<keyword evidence="6" id="KW-0472">Membrane</keyword>
<feature type="transmembrane region" description="Helical" evidence="6">
    <location>
        <begin position="366"/>
        <end position="384"/>
    </location>
</feature>
<evidence type="ECO:0000259" key="7">
    <source>
        <dbReference type="Pfam" id="PF07992"/>
    </source>
</evidence>
<evidence type="ECO:0000256" key="4">
    <source>
        <dbReference type="ARBA" id="ARBA00022827"/>
    </source>
</evidence>
<dbReference type="InterPro" id="IPR023753">
    <property type="entry name" value="FAD/NAD-binding_dom"/>
</dbReference>
<protein>
    <recommendedName>
        <fullName evidence="7">FAD/NAD(P)-binding domain-containing protein</fullName>
    </recommendedName>
</protein>
<keyword evidence="4" id="KW-0274">FAD</keyword>
<dbReference type="GO" id="GO:0003955">
    <property type="term" value="F:NAD(P)H dehydrogenase (quinone) activity"/>
    <property type="evidence" value="ECO:0007669"/>
    <property type="project" value="TreeGrafter"/>
</dbReference>
<comment type="similarity">
    <text evidence="2">Belongs to the NADH dehydrogenase family.</text>
</comment>
<dbReference type="GO" id="GO:0019646">
    <property type="term" value="P:aerobic electron transport chain"/>
    <property type="evidence" value="ECO:0007669"/>
    <property type="project" value="TreeGrafter"/>
</dbReference>
<evidence type="ECO:0000256" key="6">
    <source>
        <dbReference type="SAM" id="Phobius"/>
    </source>
</evidence>
<dbReference type="EMBL" id="MFEY01000007">
    <property type="protein sequence ID" value="OGE90211.1"/>
    <property type="molecule type" value="Genomic_DNA"/>
</dbReference>
<dbReference type="InterPro" id="IPR051169">
    <property type="entry name" value="NADH-Q_oxidoreductase"/>
</dbReference>
<keyword evidence="6" id="KW-0812">Transmembrane</keyword>
<reference evidence="8 9" key="1">
    <citation type="journal article" date="2016" name="Nat. Commun.">
        <title>Thousands of microbial genomes shed light on interconnected biogeochemical processes in an aquifer system.</title>
        <authorList>
            <person name="Anantharaman K."/>
            <person name="Brown C.T."/>
            <person name="Hug L.A."/>
            <person name="Sharon I."/>
            <person name="Castelle C.J."/>
            <person name="Probst A.J."/>
            <person name="Thomas B.C."/>
            <person name="Singh A."/>
            <person name="Wilkins M.J."/>
            <person name="Karaoz U."/>
            <person name="Brodie E.L."/>
            <person name="Williams K.H."/>
            <person name="Hubbard S.S."/>
            <person name="Banfield J.F."/>
        </authorList>
    </citation>
    <scope>NUCLEOTIDE SEQUENCE [LARGE SCALE GENOMIC DNA]</scope>
</reference>
<gene>
    <name evidence="8" type="ORF">A3E29_03875</name>
</gene>
<feature type="domain" description="FAD/NAD(P)-binding" evidence="7">
    <location>
        <begin position="11"/>
        <end position="332"/>
    </location>
</feature>
<name>A0A1F5PJZ0_9BACT</name>
<dbReference type="Gene3D" id="3.50.50.100">
    <property type="match status" value="1"/>
</dbReference>
<keyword evidence="3" id="KW-0285">Flavoprotein</keyword>
<evidence type="ECO:0000256" key="1">
    <source>
        <dbReference type="ARBA" id="ARBA00001974"/>
    </source>
</evidence>
<dbReference type="SUPFAM" id="SSF51905">
    <property type="entry name" value="FAD/NAD(P)-binding domain"/>
    <property type="match status" value="2"/>
</dbReference>
<dbReference type="Pfam" id="PF07992">
    <property type="entry name" value="Pyr_redox_2"/>
    <property type="match status" value="1"/>
</dbReference>
<organism evidence="8 9">
    <name type="scientific">Candidatus Doudnabacteria bacterium RIFCSPHIGHO2_12_FULL_48_16</name>
    <dbReference type="NCBI Taxonomy" id="1817838"/>
    <lineage>
        <taxon>Bacteria</taxon>
        <taxon>Candidatus Doudnaibacteriota</taxon>
    </lineage>
</organism>
<evidence type="ECO:0000313" key="8">
    <source>
        <dbReference type="EMBL" id="OGE90211.1"/>
    </source>
</evidence>